<dbReference type="PANTHER" id="PTHR42839">
    <property type="entry name" value="ISOCHORISMATE SYNTHASE ENTC"/>
    <property type="match status" value="1"/>
</dbReference>
<dbReference type="EC" id="5.4.4.2" evidence="3"/>
<reference evidence="7 8" key="1">
    <citation type="submission" date="2023-04" db="EMBL/GenBank/DDBJ databases">
        <title>A novel bacteria isolated from coastal sediment.</title>
        <authorList>
            <person name="Liu X.-J."/>
            <person name="Du Z.-J."/>
        </authorList>
    </citation>
    <scope>NUCLEOTIDE SEQUENCE [LARGE SCALE GENOMIC DNA]</scope>
    <source>
        <strain evidence="7 8">SDUM461003</strain>
    </source>
</reference>
<evidence type="ECO:0000256" key="5">
    <source>
        <dbReference type="ARBA" id="ARBA00041564"/>
    </source>
</evidence>
<dbReference type="NCBIfam" id="TIGR00543">
    <property type="entry name" value="isochor_syn"/>
    <property type="match status" value="1"/>
</dbReference>
<sequence length="476" mass="52058">MQIIPSSMLPERDEGALRQFLQGCREAARAKGHFQIASISLAVKHIAPLAVLQSIYEPDELHCYIERASDDEAVAAAEAVVQARFDGSDRFASVKAFAQEILEHTIAVGDLSEAFTGPHFFTAFSFDDTVSEGAAFPAATVFLPRWQVSRSNGKYGAVANLKVEADTDIDSLVMRVWGAYRKFGAFDYLPEAALEDVAASPKVESRRELAPGVYPAAVCRALEAIEAGAYEKIVLARGIELEADRPWQPLDTLNRLRERFAGCFTFSFAGGEARSFIGATPERLLQIRNGHLLTEAIAGSAPRGQTAGEDAKYARALLESEKDLHEHVCVRDSILRRLERVGVQGHAEPHPQLLLLANVQHLRTRIQAEVGESVHLLDMLPEMHPTPAVGGSPREQAVPCIAELEQMERGLYAGVVGWFNHLNEGEMIVGIRSALIEGKLARLYAGAGIVKGSDPDKEMRETEMKLRALLDVLANS</sequence>
<dbReference type="EMBL" id="JARXHW010000017">
    <property type="protein sequence ID" value="MDQ8207679.1"/>
    <property type="molecule type" value="Genomic_DNA"/>
</dbReference>
<dbReference type="InterPro" id="IPR015890">
    <property type="entry name" value="Chorismate_C"/>
</dbReference>
<gene>
    <name evidence="7" type="ORF">QEH52_09175</name>
</gene>
<evidence type="ECO:0000313" key="7">
    <source>
        <dbReference type="EMBL" id="MDQ8207679.1"/>
    </source>
</evidence>
<evidence type="ECO:0000259" key="6">
    <source>
        <dbReference type="Pfam" id="PF00425"/>
    </source>
</evidence>
<evidence type="ECO:0000256" key="4">
    <source>
        <dbReference type="ARBA" id="ARBA00023235"/>
    </source>
</evidence>
<name>A0ABU1AU36_9BACT</name>
<proteinExistence type="inferred from homology"/>
<accession>A0ABU1AU36</accession>
<dbReference type="Proteomes" id="UP001225316">
    <property type="component" value="Unassembled WGS sequence"/>
</dbReference>
<protein>
    <recommendedName>
        <fullName evidence="3">isochorismate synthase</fullName>
        <ecNumber evidence="3">5.4.4.2</ecNumber>
    </recommendedName>
    <alternativeName>
        <fullName evidence="5">Isochorismate mutase</fullName>
    </alternativeName>
</protein>
<dbReference type="Pfam" id="PF00425">
    <property type="entry name" value="Chorismate_bind"/>
    <property type="match status" value="1"/>
</dbReference>
<keyword evidence="8" id="KW-1185">Reference proteome</keyword>
<evidence type="ECO:0000256" key="1">
    <source>
        <dbReference type="ARBA" id="ARBA00000799"/>
    </source>
</evidence>
<dbReference type="InterPro" id="IPR005801">
    <property type="entry name" value="ADC_synthase"/>
</dbReference>
<evidence type="ECO:0000313" key="8">
    <source>
        <dbReference type="Proteomes" id="UP001225316"/>
    </source>
</evidence>
<dbReference type="GO" id="GO:0008909">
    <property type="term" value="F:isochorismate synthase activity"/>
    <property type="evidence" value="ECO:0007669"/>
    <property type="project" value="UniProtKB-EC"/>
</dbReference>
<comment type="similarity">
    <text evidence="2">Belongs to the isochorismate synthase family.</text>
</comment>
<dbReference type="PANTHER" id="PTHR42839:SF2">
    <property type="entry name" value="ISOCHORISMATE SYNTHASE ENTC"/>
    <property type="match status" value="1"/>
</dbReference>
<dbReference type="RefSeq" id="WP_308949900.1">
    <property type="nucleotide sequence ID" value="NZ_JARXHW010000017.1"/>
</dbReference>
<evidence type="ECO:0000256" key="3">
    <source>
        <dbReference type="ARBA" id="ARBA00012824"/>
    </source>
</evidence>
<evidence type="ECO:0000256" key="2">
    <source>
        <dbReference type="ARBA" id="ARBA00005297"/>
    </source>
</evidence>
<feature type="domain" description="Chorismate-utilising enzyme C-terminal" evidence="6">
    <location>
        <begin position="214"/>
        <end position="465"/>
    </location>
</feature>
<keyword evidence="4 7" id="KW-0413">Isomerase</keyword>
<dbReference type="InterPro" id="IPR004561">
    <property type="entry name" value="IsoChor_synthase"/>
</dbReference>
<dbReference type="Gene3D" id="3.60.120.10">
    <property type="entry name" value="Anthranilate synthase"/>
    <property type="match status" value="1"/>
</dbReference>
<comment type="catalytic activity">
    <reaction evidence="1">
        <text>chorismate = isochorismate</text>
        <dbReference type="Rhea" id="RHEA:18985"/>
        <dbReference type="ChEBI" id="CHEBI:29748"/>
        <dbReference type="ChEBI" id="CHEBI:29780"/>
        <dbReference type="EC" id="5.4.4.2"/>
    </reaction>
</comment>
<organism evidence="7 8">
    <name type="scientific">Thalassobacterium maritimum</name>
    <dbReference type="NCBI Taxonomy" id="3041265"/>
    <lineage>
        <taxon>Bacteria</taxon>
        <taxon>Pseudomonadati</taxon>
        <taxon>Verrucomicrobiota</taxon>
        <taxon>Opitutia</taxon>
        <taxon>Puniceicoccales</taxon>
        <taxon>Coraliomargaritaceae</taxon>
        <taxon>Thalassobacterium</taxon>
    </lineage>
</organism>
<comment type="caution">
    <text evidence="7">The sequence shown here is derived from an EMBL/GenBank/DDBJ whole genome shotgun (WGS) entry which is preliminary data.</text>
</comment>
<dbReference type="SUPFAM" id="SSF56322">
    <property type="entry name" value="ADC synthase"/>
    <property type="match status" value="1"/>
</dbReference>